<evidence type="ECO:0000259" key="4">
    <source>
        <dbReference type="Pfam" id="PF03328"/>
    </source>
</evidence>
<comment type="caution">
    <text evidence="5">The sequence shown here is derived from an EMBL/GenBank/DDBJ whole genome shotgun (WGS) entry which is preliminary data.</text>
</comment>
<evidence type="ECO:0000313" key="6">
    <source>
        <dbReference type="Proteomes" id="UP000248544"/>
    </source>
</evidence>
<keyword evidence="3" id="KW-0456">Lyase</keyword>
<dbReference type="Proteomes" id="UP000248544">
    <property type="component" value="Unassembled WGS sequence"/>
</dbReference>
<dbReference type="RefSeq" id="WP_111170693.1">
    <property type="nucleotide sequence ID" value="NZ_POUA01000314.1"/>
</dbReference>
<dbReference type="GO" id="GO:0016832">
    <property type="term" value="F:aldehyde-lyase activity"/>
    <property type="evidence" value="ECO:0007669"/>
    <property type="project" value="TreeGrafter"/>
</dbReference>
<comment type="similarity">
    <text evidence="1">Belongs to the HpcH/HpaI aldolase family.</text>
</comment>
<dbReference type="InterPro" id="IPR015813">
    <property type="entry name" value="Pyrv/PenolPyrv_kinase-like_dom"/>
</dbReference>
<name>A0A2W2GCX1_9ACTN</name>
<dbReference type="PANTHER" id="PTHR30502">
    <property type="entry name" value="2-KETO-3-DEOXY-L-RHAMNONATE ALDOLASE"/>
    <property type="match status" value="1"/>
</dbReference>
<dbReference type="PANTHER" id="PTHR30502:SF0">
    <property type="entry name" value="PHOSPHOENOLPYRUVATE CARBOXYLASE FAMILY PROTEIN"/>
    <property type="match status" value="1"/>
</dbReference>
<dbReference type="Pfam" id="PF03328">
    <property type="entry name" value="HpcH_HpaI"/>
    <property type="match status" value="1"/>
</dbReference>
<dbReference type="GO" id="GO:0046872">
    <property type="term" value="F:metal ion binding"/>
    <property type="evidence" value="ECO:0007669"/>
    <property type="project" value="UniProtKB-KW"/>
</dbReference>
<evidence type="ECO:0000313" key="5">
    <source>
        <dbReference type="EMBL" id="PZG32107.1"/>
    </source>
</evidence>
<organism evidence="5 6">
    <name type="scientific">Spongiactinospora gelatinilytica</name>
    <dbReference type="NCBI Taxonomy" id="2666298"/>
    <lineage>
        <taxon>Bacteria</taxon>
        <taxon>Bacillati</taxon>
        <taxon>Actinomycetota</taxon>
        <taxon>Actinomycetes</taxon>
        <taxon>Streptosporangiales</taxon>
        <taxon>Streptosporangiaceae</taxon>
        <taxon>Spongiactinospora</taxon>
    </lineage>
</organism>
<dbReference type="AlphaFoldDB" id="A0A2W2GCX1"/>
<dbReference type="EMBL" id="POUA01000314">
    <property type="protein sequence ID" value="PZG32107.1"/>
    <property type="molecule type" value="Genomic_DNA"/>
</dbReference>
<evidence type="ECO:0000256" key="1">
    <source>
        <dbReference type="ARBA" id="ARBA00005568"/>
    </source>
</evidence>
<gene>
    <name evidence="5" type="ORF">C1I98_29610</name>
</gene>
<keyword evidence="6" id="KW-1185">Reference proteome</keyword>
<dbReference type="SUPFAM" id="SSF51621">
    <property type="entry name" value="Phosphoenolpyruvate/pyruvate domain"/>
    <property type="match status" value="1"/>
</dbReference>
<proteinExistence type="inferred from homology"/>
<dbReference type="InterPro" id="IPR005000">
    <property type="entry name" value="Aldolase/citrate-lyase_domain"/>
</dbReference>
<evidence type="ECO:0000256" key="2">
    <source>
        <dbReference type="ARBA" id="ARBA00022723"/>
    </source>
</evidence>
<accession>A0A2W2GCX1</accession>
<reference evidence="5 6" key="1">
    <citation type="submission" date="2018-01" db="EMBL/GenBank/DDBJ databases">
        <title>Draft genome sequence of Sphaerisporangium sp. 7K107.</title>
        <authorList>
            <person name="Sahin N."/>
            <person name="Saygin H."/>
            <person name="Ay H."/>
        </authorList>
    </citation>
    <scope>NUCLEOTIDE SEQUENCE [LARGE SCALE GENOMIC DNA]</scope>
    <source>
        <strain evidence="5 6">7K107</strain>
    </source>
</reference>
<protein>
    <submittedName>
        <fullName evidence="5">2,4-dihydroxyhept-2-ene-1,7-dioic acid aldolase</fullName>
    </submittedName>
</protein>
<dbReference type="GO" id="GO:0005737">
    <property type="term" value="C:cytoplasm"/>
    <property type="evidence" value="ECO:0007669"/>
    <property type="project" value="TreeGrafter"/>
</dbReference>
<feature type="domain" description="HpcH/HpaI aldolase/citrate lyase" evidence="4">
    <location>
        <begin position="15"/>
        <end position="234"/>
    </location>
</feature>
<dbReference type="Gene3D" id="3.20.20.60">
    <property type="entry name" value="Phosphoenolpyruvate-binding domains"/>
    <property type="match status" value="1"/>
</dbReference>
<evidence type="ECO:0000256" key="3">
    <source>
        <dbReference type="ARBA" id="ARBA00023239"/>
    </source>
</evidence>
<keyword evidence="2" id="KW-0479">Metal-binding</keyword>
<sequence length="258" mass="27483">MTLRELWERGEPTVGTWLVTPSDLSAELLGRAGFDWICVDGQHGLVGYEGMLTLLQGLAIAGVPAFVRVPSNSPEHIARALDAGAQGVVVPMVSTREAAEQAVTAAKYPPEGTRSWGPSRNVLRVPDYSAAVANRRNVVAVMIETPEGVANMDEIMSVPGVDAIYVGPNDLALGFGREQNDPEQEAVVASLLDGCRRHGVVAGIHCDDAQTVARRRESGFHMLNLATDASLLYHGALHELAVARGAEAAPPRRTASYV</sequence>
<dbReference type="InterPro" id="IPR040442">
    <property type="entry name" value="Pyrv_kinase-like_dom_sf"/>
</dbReference>
<dbReference type="InterPro" id="IPR050251">
    <property type="entry name" value="HpcH-HpaI_aldolase"/>
</dbReference>